<dbReference type="GO" id="GO:0051301">
    <property type="term" value="P:cell division"/>
    <property type="evidence" value="ECO:0007669"/>
    <property type="project" value="UniProtKB-KW"/>
</dbReference>
<evidence type="ECO:0000313" key="3">
    <source>
        <dbReference type="Proteomes" id="UP000606870"/>
    </source>
</evidence>
<evidence type="ECO:0000313" key="2">
    <source>
        <dbReference type="EMBL" id="MBC3536131.1"/>
    </source>
</evidence>
<dbReference type="RefSeq" id="WP_186502290.1">
    <property type="nucleotide sequence ID" value="NZ_JACOGK010000005.1"/>
</dbReference>
<proteinExistence type="predicted"/>
<gene>
    <name evidence="2" type="ORF">H8J70_02510</name>
</gene>
<keyword evidence="2" id="KW-0131">Cell cycle</keyword>
<sequence>MLARKAGYTHYEGLQEHGQSGTTSYAGMEERRFGRLLRQTIVIVGIIGVFMLACVALSAIKANNSYVLMQHKLHARQLQHENEMLRVDIAKLGTPDRIYKEAKKLGMVMPVTVLYGQSHETSGTANTSH</sequence>
<reference evidence="2 3" key="1">
    <citation type="submission" date="2020-08" db="EMBL/GenBank/DDBJ databases">
        <authorList>
            <person name="Liu C."/>
            <person name="Sun Q."/>
        </authorList>
    </citation>
    <scope>NUCLEOTIDE SEQUENCE [LARGE SCALE GENOMIC DNA]</scope>
    <source>
        <strain evidence="2 3">NSJ-59</strain>
    </source>
</reference>
<name>A0ABR6VFZ8_9FIRM</name>
<feature type="transmembrane region" description="Helical" evidence="1">
    <location>
        <begin position="41"/>
        <end position="60"/>
    </location>
</feature>
<dbReference type="Proteomes" id="UP000606870">
    <property type="component" value="Unassembled WGS sequence"/>
</dbReference>
<keyword evidence="2" id="KW-0132">Cell division</keyword>
<protein>
    <submittedName>
        <fullName evidence="2">Cell division protein FtsL</fullName>
    </submittedName>
</protein>
<dbReference type="EMBL" id="JACOGK010000005">
    <property type="protein sequence ID" value="MBC3536131.1"/>
    <property type="molecule type" value="Genomic_DNA"/>
</dbReference>
<comment type="caution">
    <text evidence="2">The sequence shown here is derived from an EMBL/GenBank/DDBJ whole genome shotgun (WGS) entry which is preliminary data.</text>
</comment>
<keyword evidence="1" id="KW-1133">Transmembrane helix</keyword>
<keyword evidence="1" id="KW-0812">Transmembrane</keyword>
<accession>A0ABR6VFZ8</accession>
<evidence type="ECO:0000256" key="1">
    <source>
        <dbReference type="SAM" id="Phobius"/>
    </source>
</evidence>
<keyword evidence="1" id="KW-0472">Membrane</keyword>
<keyword evidence="3" id="KW-1185">Reference proteome</keyword>
<organism evidence="2 3">
    <name type="scientific">Megasphaera hominis</name>
    <dbReference type="NCBI Taxonomy" id="159836"/>
    <lineage>
        <taxon>Bacteria</taxon>
        <taxon>Bacillati</taxon>
        <taxon>Bacillota</taxon>
        <taxon>Negativicutes</taxon>
        <taxon>Veillonellales</taxon>
        <taxon>Veillonellaceae</taxon>
        <taxon>Megasphaera</taxon>
    </lineage>
</organism>